<name>A0ABP9HTN7_9ACTN</name>
<dbReference type="InterPro" id="IPR005119">
    <property type="entry name" value="LysR_subst-bd"/>
</dbReference>
<keyword evidence="2" id="KW-0805">Transcription regulation</keyword>
<feature type="domain" description="HTH lysR-type" evidence="5">
    <location>
        <begin position="19"/>
        <end position="71"/>
    </location>
</feature>
<dbReference type="SUPFAM" id="SSF53850">
    <property type="entry name" value="Periplasmic binding protein-like II"/>
    <property type="match status" value="1"/>
</dbReference>
<gene>
    <name evidence="6" type="ORF">GCM10023225_18740</name>
</gene>
<dbReference type="RefSeq" id="WP_345712226.1">
    <property type="nucleotide sequence ID" value="NZ_BAABIL010000256.1"/>
</dbReference>
<dbReference type="EMBL" id="BAABIL010000256">
    <property type="protein sequence ID" value="GAA4978380.1"/>
    <property type="molecule type" value="Genomic_DNA"/>
</dbReference>
<evidence type="ECO:0000256" key="2">
    <source>
        <dbReference type="ARBA" id="ARBA00023015"/>
    </source>
</evidence>
<dbReference type="PRINTS" id="PR00039">
    <property type="entry name" value="HTHLYSR"/>
</dbReference>
<dbReference type="InterPro" id="IPR036388">
    <property type="entry name" value="WH-like_DNA-bd_sf"/>
</dbReference>
<dbReference type="Proteomes" id="UP001501195">
    <property type="component" value="Unassembled WGS sequence"/>
</dbReference>
<reference evidence="7" key="1">
    <citation type="journal article" date="2019" name="Int. J. Syst. Evol. Microbiol.">
        <title>The Global Catalogue of Microorganisms (GCM) 10K type strain sequencing project: providing services to taxonomists for standard genome sequencing and annotation.</title>
        <authorList>
            <consortium name="The Broad Institute Genomics Platform"/>
            <consortium name="The Broad Institute Genome Sequencing Center for Infectious Disease"/>
            <person name="Wu L."/>
            <person name="Ma J."/>
        </authorList>
    </citation>
    <scope>NUCLEOTIDE SEQUENCE [LARGE SCALE GENOMIC DNA]</scope>
    <source>
        <strain evidence="7">JCM 18126</strain>
    </source>
</reference>
<keyword evidence="3" id="KW-0238">DNA-binding</keyword>
<comment type="caution">
    <text evidence="6">The sequence shown here is derived from an EMBL/GenBank/DDBJ whole genome shotgun (WGS) entry which is preliminary data.</text>
</comment>
<dbReference type="PANTHER" id="PTHR30346">
    <property type="entry name" value="TRANSCRIPTIONAL DUAL REGULATOR HCAR-RELATED"/>
    <property type="match status" value="1"/>
</dbReference>
<keyword evidence="7" id="KW-1185">Reference proteome</keyword>
<dbReference type="SUPFAM" id="SSF46785">
    <property type="entry name" value="Winged helix' DNA-binding domain"/>
    <property type="match status" value="1"/>
</dbReference>
<accession>A0ABP9HTN7</accession>
<proteinExistence type="inferred from homology"/>
<protein>
    <submittedName>
        <fullName evidence="6">LysR family transcriptional regulator</fullName>
    </submittedName>
</protein>
<keyword evidence="4" id="KW-0804">Transcription</keyword>
<dbReference type="InterPro" id="IPR036390">
    <property type="entry name" value="WH_DNA-bd_sf"/>
</dbReference>
<evidence type="ECO:0000259" key="5">
    <source>
        <dbReference type="PROSITE" id="PS50931"/>
    </source>
</evidence>
<dbReference type="InterPro" id="IPR000847">
    <property type="entry name" value="LysR_HTH_N"/>
</dbReference>
<evidence type="ECO:0000256" key="1">
    <source>
        <dbReference type="ARBA" id="ARBA00009437"/>
    </source>
</evidence>
<organism evidence="6 7">
    <name type="scientific">Kineococcus glutinatus</name>
    <dbReference type="NCBI Taxonomy" id="1070872"/>
    <lineage>
        <taxon>Bacteria</taxon>
        <taxon>Bacillati</taxon>
        <taxon>Actinomycetota</taxon>
        <taxon>Actinomycetes</taxon>
        <taxon>Kineosporiales</taxon>
        <taxon>Kineosporiaceae</taxon>
        <taxon>Kineococcus</taxon>
    </lineage>
</organism>
<evidence type="ECO:0000313" key="6">
    <source>
        <dbReference type="EMBL" id="GAA4978380.1"/>
    </source>
</evidence>
<dbReference type="Pfam" id="PF00126">
    <property type="entry name" value="HTH_1"/>
    <property type="match status" value="1"/>
</dbReference>
<evidence type="ECO:0000256" key="3">
    <source>
        <dbReference type="ARBA" id="ARBA00023125"/>
    </source>
</evidence>
<dbReference type="Gene3D" id="1.10.10.10">
    <property type="entry name" value="Winged helix-like DNA-binding domain superfamily/Winged helix DNA-binding domain"/>
    <property type="match status" value="1"/>
</dbReference>
<dbReference type="CDD" id="cd08434">
    <property type="entry name" value="PBP2_GltC_like"/>
    <property type="match status" value="1"/>
</dbReference>
<dbReference type="Gene3D" id="3.40.190.10">
    <property type="entry name" value="Periplasmic binding protein-like II"/>
    <property type="match status" value="2"/>
</dbReference>
<evidence type="ECO:0000313" key="7">
    <source>
        <dbReference type="Proteomes" id="UP001501195"/>
    </source>
</evidence>
<sequence>MAEPVETPEGALHALAGPLRVLSAVAEHGHVTRAAEALRLPQPTVSRALARLQSAVGVPLLTRTGRGIALTPAGRTLAAAARRGLDEVAAGLALVADTASPTSGRVGLAFLHTMGAEAVPALVSAFRTEHTGLRFSLVQGSADAVLARLEAGDVDLVLTSPLPQRPRLVAHALAEQPLVLVLPAGHRLARRTAVRLVEVRDEPFVGFEEGYGMRGITERLCAAAGFAPRLAFEGQDAGTVRGLVAAGLGVAVLPRVPGSPPAGVVERELRGPAAARTVGLVWRDAPLPGPARLFRDFVLAREDPLGVGR</sequence>
<comment type="similarity">
    <text evidence="1">Belongs to the LysR transcriptional regulatory family.</text>
</comment>
<evidence type="ECO:0000256" key="4">
    <source>
        <dbReference type="ARBA" id="ARBA00023163"/>
    </source>
</evidence>
<dbReference type="PANTHER" id="PTHR30346:SF28">
    <property type="entry name" value="HTH-TYPE TRANSCRIPTIONAL REGULATOR CYNR"/>
    <property type="match status" value="1"/>
</dbReference>
<dbReference type="Pfam" id="PF03466">
    <property type="entry name" value="LysR_substrate"/>
    <property type="match status" value="1"/>
</dbReference>
<dbReference type="PROSITE" id="PS50931">
    <property type="entry name" value="HTH_LYSR"/>
    <property type="match status" value="1"/>
</dbReference>